<reference evidence="2" key="1">
    <citation type="submission" date="2022-11" db="UniProtKB">
        <authorList>
            <consortium name="WormBaseParasite"/>
        </authorList>
    </citation>
    <scope>IDENTIFICATION</scope>
</reference>
<sequence>MIFSFDKIIIALFLIAFNFVQTFDNSDENYKKNDAIAAVSTVAKKVGELSRYQGFYKGSHPALMDNPNSYYPKFAYSKYMHPPPPPPPTDGSKPHDPLGKGRNPRDPEYEDYYENKINHLKKQSNLGLGLGIGLGVGIPVLIILLLGIFIFYRYRKNRNQGSRLSSSIASVIMNPYSAHMDKKDQSPIHCSDLWAMDRQNVIIDYENKLGSGAFCNVHKGTIKGPAPVRAVCPSLIAVQRFTDCEVAIKLLPPFADDIARSDFAQV</sequence>
<dbReference type="WBParaSite" id="ES5_v2.g12967.t1">
    <property type="protein sequence ID" value="ES5_v2.g12967.t1"/>
    <property type="gene ID" value="ES5_v2.g12967"/>
</dbReference>
<name>A0AC34F7D8_9BILA</name>
<accession>A0AC34F7D8</accession>
<organism evidence="1 2">
    <name type="scientific">Panagrolaimus sp. ES5</name>
    <dbReference type="NCBI Taxonomy" id="591445"/>
    <lineage>
        <taxon>Eukaryota</taxon>
        <taxon>Metazoa</taxon>
        <taxon>Ecdysozoa</taxon>
        <taxon>Nematoda</taxon>
        <taxon>Chromadorea</taxon>
        <taxon>Rhabditida</taxon>
        <taxon>Tylenchina</taxon>
        <taxon>Panagrolaimomorpha</taxon>
        <taxon>Panagrolaimoidea</taxon>
        <taxon>Panagrolaimidae</taxon>
        <taxon>Panagrolaimus</taxon>
    </lineage>
</organism>
<dbReference type="Proteomes" id="UP000887579">
    <property type="component" value="Unplaced"/>
</dbReference>
<protein>
    <submittedName>
        <fullName evidence="2">Uncharacterized protein</fullName>
    </submittedName>
</protein>
<evidence type="ECO:0000313" key="1">
    <source>
        <dbReference type="Proteomes" id="UP000887579"/>
    </source>
</evidence>
<evidence type="ECO:0000313" key="2">
    <source>
        <dbReference type="WBParaSite" id="ES5_v2.g12967.t1"/>
    </source>
</evidence>
<proteinExistence type="predicted"/>